<feature type="region of interest" description="Disordered" evidence="1">
    <location>
        <begin position="139"/>
        <end position="159"/>
    </location>
</feature>
<feature type="region of interest" description="Disordered" evidence="1">
    <location>
        <begin position="175"/>
        <end position="203"/>
    </location>
</feature>
<reference evidence="2" key="1">
    <citation type="submission" date="2014-05" db="EMBL/GenBank/DDBJ databases">
        <authorList>
            <person name="Urmite Genomes"/>
        </authorList>
    </citation>
    <scope>NUCLEOTIDE SEQUENCE</scope>
    <source>
        <strain evidence="2">DSM 44074</strain>
    </source>
</reference>
<dbReference type="Proteomes" id="UP000028864">
    <property type="component" value="Unassembled WGS sequence"/>
</dbReference>
<dbReference type="AlphaFoldDB" id="A0AAV2WGA7"/>
<sequence>MMIGSQCMPTGFEFPEHDLPGGRIHRQHMRGQHQDLGTAVVVQPDRVEQHAAFWIEPLNRRVGMRGNGGNQFTARPRLGEQLPLARLFDQAHRRPVEPAPEHLVTVDHIAQQCLQTLPGDIGGQPDRLGLRQSTRIPMRQQPVPRGQQRDRSGAVGVDGIDDDIVVDRARQLPHGRAFQHQPGAQRNSAPAHRLHHRQRHDAVQSEVQEIGVDVHDPGVEQIPEHLGDRDLGLGARRGELRSHPDTPIGIECGQCPVVDLPVGRQRDLIDIDDVMWDKVLGQRRGEHPAQVRGGHLGHHIRRQPRTAAVPAHRDMGVPHLGVPVERGHHLTGLHPETPNLDLVIAASEVLQRTRPR</sequence>
<reference evidence="2" key="2">
    <citation type="submission" date="2015-09" db="EMBL/GenBank/DDBJ databases">
        <title>Draft genome sequence of Mycobacterium neoaurum DSM 44074.</title>
        <authorList>
            <person name="Croce O."/>
            <person name="Robert C."/>
            <person name="Raoult D."/>
            <person name="Drancourt M."/>
        </authorList>
    </citation>
    <scope>NUCLEOTIDE SEQUENCE</scope>
    <source>
        <strain evidence="2">DSM 44074</strain>
    </source>
</reference>
<gene>
    <name evidence="2" type="ORF">BN1047_01117</name>
</gene>
<proteinExistence type="predicted"/>
<dbReference type="AntiFam" id="ANF00178">
    <property type="entry name" value="Shadow ORF (opposite dhbF)"/>
</dbReference>
<name>A0AAV2WGA7_MYCNE</name>
<organism evidence="2 3">
    <name type="scientific">Mycolicibacterium neoaurum</name>
    <name type="common">Mycobacterium neoaurum</name>
    <dbReference type="NCBI Taxonomy" id="1795"/>
    <lineage>
        <taxon>Bacteria</taxon>
        <taxon>Bacillati</taxon>
        <taxon>Actinomycetota</taxon>
        <taxon>Actinomycetes</taxon>
        <taxon>Mycobacteriales</taxon>
        <taxon>Mycobacteriaceae</taxon>
        <taxon>Mycolicibacterium</taxon>
    </lineage>
</organism>
<accession>A0AAV2WGA7</accession>
<protein>
    <submittedName>
        <fullName evidence="2">Uncharacterized protein</fullName>
    </submittedName>
</protein>
<evidence type="ECO:0000313" key="3">
    <source>
        <dbReference type="Proteomes" id="UP000028864"/>
    </source>
</evidence>
<evidence type="ECO:0000256" key="1">
    <source>
        <dbReference type="SAM" id="MobiDB-lite"/>
    </source>
</evidence>
<evidence type="ECO:0000313" key="2">
    <source>
        <dbReference type="EMBL" id="CDQ43252.1"/>
    </source>
</evidence>
<dbReference type="EMBL" id="LK021337">
    <property type="protein sequence ID" value="CDQ43252.1"/>
    <property type="molecule type" value="Genomic_DNA"/>
</dbReference>